<dbReference type="Pfam" id="PF20684">
    <property type="entry name" value="Fung_rhodopsin"/>
    <property type="match status" value="1"/>
</dbReference>
<proteinExistence type="inferred from homology"/>
<feature type="transmembrane region" description="Helical" evidence="7">
    <location>
        <begin position="52"/>
        <end position="69"/>
    </location>
</feature>
<dbReference type="PANTHER" id="PTHR33048">
    <property type="entry name" value="PTH11-LIKE INTEGRAL MEMBRANE PROTEIN (AFU_ORTHOLOGUE AFUA_5G11245)"/>
    <property type="match status" value="1"/>
</dbReference>
<dbReference type="PANTHER" id="PTHR33048:SF156">
    <property type="entry name" value="INTEGRAL MEMBRANE PROTEIN"/>
    <property type="match status" value="1"/>
</dbReference>
<evidence type="ECO:0000259" key="8">
    <source>
        <dbReference type="Pfam" id="PF20684"/>
    </source>
</evidence>
<dbReference type="GO" id="GO:0016020">
    <property type="term" value="C:membrane"/>
    <property type="evidence" value="ECO:0007669"/>
    <property type="project" value="UniProtKB-SubCell"/>
</dbReference>
<comment type="subcellular location">
    <subcellularLocation>
        <location evidence="1">Membrane</location>
        <topology evidence="1">Multi-pass membrane protein</topology>
    </subcellularLocation>
</comment>
<feature type="domain" description="Rhodopsin" evidence="8">
    <location>
        <begin position="55"/>
        <end position="274"/>
    </location>
</feature>
<dbReference type="InterPro" id="IPR049326">
    <property type="entry name" value="Rhodopsin_dom_fungi"/>
</dbReference>
<feature type="transmembrane region" description="Helical" evidence="7">
    <location>
        <begin position="20"/>
        <end position="40"/>
    </location>
</feature>
<evidence type="ECO:0000313" key="9">
    <source>
        <dbReference type="EMBL" id="KAF2638117.1"/>
    </source>
</evidence>
<evidence type="ECO:0000256" key="4">
    <source>
        <dbReference type="ARBA" id="ARBA00023136"/>
    </source>
</evidence>
<feature type="transmembrane region" description="Helical" evidence="7">
    <location>
        <begin position="134"/>
        <end position="160"/>
    </location>
</feature>
<evidence type="ECO:0000256" key="6">
    <source>
        <dbReference type="SAM" id="MobiDB-lite"/>
    </source>
</evidence>
<reference evidence="9" key="1">
    <citation type="journal article" date="2020" name="Stud. Mycol.">
        <title>101 Dothideomycetes genomes: a test case for predicting lifestyles and emergence of pathogens.</title>
        <authorList>
            <person name="Haridas S."/>
            <person name="Albert R."/>
            <person name="Binder M."/>
            <person name="Bloem J."/>
            <person name="Labutti K."/>
            <person name="Salamov A."/>
            <person name="Andreopoulos B."/>
            <person name="Baker S."/>
            <person name="Barry K."/>
            <person name="Bills G."/>
            <person name="Bluhm B."/>
            <person name="Cannon C."/>
            <person name="Castanera R."/>
            <person name="Culley D."/>
            <person name="Daum C."/>
            <person name="Ezra D."/>
            <person name="Gonzalez J."/>
            <person name="Henrissat B."/>
            <person name="Kuo A."/>
            <person name="Liang C."/>
            <person name="Lipzen A."/>
            <person name="Lutzoni F."/>
            <person name="Magnuson J."/>
            <person name="Mondo S."/>
            <person name="Nolan M."/>
            <person name="Ohm R."/>
            <person name="Pangilinan J."/>
            <person name="Park H.-J."/>
            <person name="Ramirez L."/>
            <person name="Alfaro M."/>
            <person name="Sun H."/>
            <person name="Tritt A."/>
            <person name="Yoshinaga Y."/>
            <person name="Zwiers L.-H."/>
            <person name="Turgeon B."/>
            <person name="Goodwin S."/>
            <person name="Spatafora J."/>
            <person name="Crous P."/>
            <person name="Grigoriev I."/>
        </authorList>
    </citation>
    <scope>NUCLEOTIDE SEQUENCE</scope>
    <source>
        <strain evidence="9">CBS 473.64</strain>
    </source>
</reference>
<evidence type="ECO:0000256" key="2">
    <source>
        <dbReference type="ARBA" id="ARBA00022692"/>
    </source>
</evidence>
<feature type="compositionally biased region" description="Basic and acidic residues" evidence="6">
    <location>
        <begin position="391"/>
        <end position="406"/>
    </location>
</feature>
<evidence type="ECO:0000256" key="3">
    <source>
        <dbReference type="ARBA" id="ARBA00022989"/>
    </source>
</evidence>
<accession>A0A6A6RSD7</accession>
<keyword evidence="4 7" id="KW-0472">Membrane</keyword>
<dbReference type="Proteomes" id="UP000799753">
    <property type="component" value="Unassembled WGS sequence"/>
</dbReference>
<dbReference type="AlphaFoldDB" id="A0A6A6RSD7"/>
<comment type="similarity">
    <text evidence="5">Belongs to the SAT4 family.</text>
</comment>
<dbReference type="EMBL" id="MU006791">
    <property type="protein sequence ID" value="KAF2638117.1"/>
    <property type="molecule type" value="Genomic_DNA"/>
</dbReference>
<name>A0A6A6RSD7_9PLEO</name>
<evidence type="ECO:0000256" key="7">
    <source>
        <dbReference type="SAM" id="Phobius"/>
    </source>
</evidence>
<feature type="compositionally biased region" description="Acidic residues" evidence="6">
    <location>
        <begin position="410"/>
        <end position="419"/>
    </location>
</feature>
<feature type="region of interest" description="Disordered" evidence="6">
    <location>
        <begin position="391"/>
        <end position="441"/>
    </location>
</feature>
<evidence type="ECO:0000256" key="5">
    <source>
        <dbReference type="ARBA" id="ARBA00038359"/>
    </source>
</evidence>
<protein>
    <recommendedName>
        <fullName evidence="8">Rhodopsin domain-containing protein</fullName>
    </recommendedName>
</protein>
<feature type="transmembrane region" description="Helical" evidence="7">
    <location>
        <begin position="211"/>
        <end position="230"/>
    </location>
</feature>
<organism evidence="9 10">
    <name type="scientific">Massarina eburnea CBS 473.64</name>
    <dbReference type="NCBI Taxonomy" id="1395130"/>
    <lineage>
        <taxon>Eukaryota</taxon>
        <taxon>Fungi</taxon>
        <taxon>Dikarya</taxon>
        <taxon>Ascomycota</taxon>
        <taxon>Pezizomycotina</taxon>
        <taxon>Dothideomycetes</taxon>
        <taxon>Pleosporomycetidae</taxon>
        <taxon>Pleosporales</taxon>
        <taxon>Massarineae</taxon>
        <taxon>Massarinaceae</taxon>
        <taxon>Massarina</taxon>
    </lineage>
</organism>
<sequence>MTPSGLTEAYRNADNGSQSLIGASFALLALTTIFFICFLLSRYYNEAGVSRLMFWLIVAAYIFNAGNAIDNALSAILGDAGKHVSTLSHATNIASGKIGKAADYLYIPSAILPKLAMLAFYHQVFPGRVYHWTIYASAGLLVGTLLAGLLQATLICKPFAAYWDGEGSCGDLMATYRWLSWPNILTDFIMLVMPFPMLLKLQVSRTTKIKLILTFMAGSLGIITAILRIISFYTIPIFTDSTFYLVQPSIYSVVEPSAYLICATMPTLRHLTRRISYTIGLPTISSTRGYSAYDRSRTAHSRSSRLPSAFAKLSAGSSAKTAVERDEGVEADLELGKVGLSPRERRGAWNRTEVGTGTREEVERERGVKDGIGVGIGEIVCKTDIDMISEPRKESWRTEEENRESLGDVDVGDGGEEGEERASRDGSGFGDEVPLKGGTER</sequence>
<keyword evidence="3 7" id="KW-1133">Transmembrane helix</keyword>
<feature type="transmembrane region" description="Helical" evidence="7">
    <location>
        <begin position="180"/>
        <end position="199"/>
    </location>
</feature>
<gene>
    <name evidence="9" type="ORF">P280DRAFT_91493</name>
</gene>
<keyword evidence="10" id="KW-1185">Reference proteome</keyword>
<dbReference type="InterPro" id="IPR052337">
    <property type="entry name" value="SAT4-like"/>
</dbReference>
<evidence type="ECO:0000256" key="1">
    <source>
        <dbReference type="ARBA" id="ARBA00004141"/>
    </source>
</evidence>
<feature type="transmembrane region" description="Helical" evidence="7">
    <location>
        <begin position="104"/>
        <end position="122"/>
    </location>
</feature>
<evidence type="ECO:0000313" key="10">
    <source>
        <dbReference type="Proteomes" id="UP000799753"/>
    </source>
</evidence>
<dbReference type="OrthoDB" id="5329176at2759"/>
<keyword evidence="2 7" id="KW-0812">Transmembrane</keyword>